<proteinExistence type="predicted"/>
<dbReference type="OrthoDB" id="2123952at2759"/>
<organism evidence="3 4">
    <name type="scientific">Kuraishia capsulata CBS 1993</name>
    <dbReference type="NCBI Taxonomy" id="1382522"/>
    <lineage>
        <taxon>Eukaryota</taxon>
        <taxon>Fungi</taxon>
        <taxon>Dikarya</taxon>
        <taxon>Ascomycota</taxon>
        <taxon>Saccharomycotina</taxon>
        <taxon>Pichiomycetes</taxon>
        <taxon>Pichiales</taxon>
        <taxon>Pichiaceae</taxon>
        <taxon>Kuraishia</taxon>
    </lineage>
</organism>
<dbReference type="AlphaFoldDB" id="W6MQ36"/>
<dbReference type="Proteomes" id="UP000019384">
    <property type="component" value="Unassembled WGS sequence"/>
</dbReference>
<dbReference type="InterPro" id="IPR007219">
    <property type="entry name" value="XnlR_reg_dom"/>
</dbReference>
<dbReference type="GO" id="GO:0008270">
    <property type="term" value="F:zinc ion binding"/>
    <property type="evidence" value="ECO:0007669"/>
    <property type="project" value="InterPro"/>
</dbReference>
<reference evidence="3" key="2">
    <citation type="submission" date="2014-02" db="EMBL/GenBank/DDBJ databases">
        <title>Complete DNA sequence of /Kuraishia capsulata/ illustrates novel genomic features among budding yeasts (/Saccharomycotina/).</title>
        <authorList>
            <person name="Morales L."/>
            <person name="Noel B."/>
            <person name="Porcel B."/>
            <person name="Marcet-Houben M."/>
            <person name="Hullo M-F."/>
            <person name="Sacerdot C."/>
            <person name="Tekaia F."/>
            <person name="Leh-Louis V."/>
            <person name="Despons L."/>
            <person name="Khanna V."/>
            <person name="Aury J-M."/>
            <person name="Barbe V."/>
            <person name="Couloux A."/>
            <person name="Labadie K."/>
            <person name="Pelletier E."/>
            <person name="Souciet J-L."/>
            <person name="Boekhout T."/>
            <person name="Gabaldon T."/>
            <person name="Wincker P."/>
            <person name="Dujon B."/>
        </authorList>
    </citation>
    <scope>NUCLEOTIDE SEQUENCE</scope>
    <source>
        <strain evidence="3">CBS 1993</strain>
    </source>
</reference>
<dbReference type="InterPro" id="IPR050987">
    <property type="entry name" value="AtrR-like"/>
</dbReference>
<dbReference type="PANTHER" id="PTHR46910">
    <property type="entry name" value="TRANSCRIPTION FACTOR PDR1"/>
    <property type="match status" value="1"/>
</dbReference>
<evidence type="ECO:0000313" key="4">
    <source>
        <dbReference type="Proteomes" id="UP000019384"/>
    </source>
</evidence>
<dbReference type="CDD" id="cd12148">
    <property type="entry name" value="fungal_TF_MHR"/>
    <property type="match status" value="1"/>
</dbReference>
<reference evidence="3" key="1">
    <citation type="submission" date="2013-12" db="EMBL/GenBank/DDBJ databases">
        <authorList>
            <person name="Genoscope - CEA"/>
        </authorList>
    </citation>
    <scope>NUCLEOTIDE SEQUENCE</scope>
    <source>
        <strain evidence="3">CBS 1993</strain>
    </source>
</reference>
<accession>W6MQ36</accession>
<dbReference type="GeneID" id="34522159"/>
<sequence>MKHVEDNALISEVDRSFCRFESSFFLEKCLQLLPSDLVSCRNSLEYLQTLGLLILYENQSGNDVALQQYMGMYLTMMALDGLHSELRWPKDIDKREVQTRRRLYWVLYRLEVHSAYVMGHLIRMHGSQSSVLYPQPVDEEEPDYTGGLSSGTWLVGWNFITDCYRILESCFQVFNPRSETGGLFSKDANHSIDVNLDLQTLQRISTETHKALPFVFKEASADISDTLTIRNGFQAANIACTMLLMRLVCLSMESADTVAHSLDVVHELIKSTSLIPSAYFRAVGTPMFQELSGFGYILGRFVANPLLEKEFLHVKVALHSLSDLLEKLNDFNDSLKISQFKSYLEKFDSVVS</sequence>
<protein>
    <recommendedName>
        <fullName evidence="2">Xylanolytic transcriptional activator regulatory domain-containing protein</fullName>
    </recommendedName>
</protein>
<dbReference type="Pfam" id="PF04082">
    <property type="entry name" value="Fungal_trans"/>
    <property type="match status" value="1"/>
</dbReference>
<evidence type="ECO:0000259" key="2">
    <source>
        <dbReference type="Pfam" id="PF04082"/>
    </source>
</evidence>
<feature type="domain" description="Xylanolytic transcriptional activator regulatory" evidence="2">
    <location>
        <begin position="22"/>
        <end position="174"/>
    </location>
</feature>
<keyword evidence="1" id="KW-0539">Nucleus</keyword>
<dbReference type="EMBL" id="HG793130">
    <property type="protein sequence ID" value="CDK28781.1"/>
    <property type="molecule type" value="Genomic_DNA"/>
</dbReference>
<gene>
    <name evidence="3" type="ORF">KUCA_T00004766001</name>
</gene>
<evidence type="ECO:0000313" key="3">
    <source>
        <dbReference type="EMBL" id="CDK28781.1"/>
    </source>
</evidence>
<evidence type="ECO:0000256" key="1">
    <source>
        <dbReference type="ARBA" id="ARBA00023242"/>
    </source>
</evidence>
<keyword evidence="4" id="KW-1185">Reference proteome</keyword>
<dbReference type="PANTHER" id="PTHR46910:SF18">
    <property type="entry name" value="ZN(II)2CYS6 TRANSCRIPTION FACTOR (EUROFUNG)"/>
    <property type="match status" value="1"/>
</dbReference>
<dbReference type="HOGENOM" id="CLU_016203_0_0_1"/>
<dbReference type="GO" id="GO:0003700">
    <property type="term" value="F:DNA-binding transcription factor activity"/>
    <property type="evidence" value="ECO:0007669"/>
    <property type="project" value="InterPro"/>
</dbReference>
<dbReference type="GO" id="GO:0003677">
    <property type="term" value="F:DNA binding"/>
    <property type="evidence" value="ECO:0007669"/>
    <property type="project" value="InterPro"/>
</dbReference>
<dbReference type="RefSeq" id="XP_022460771.1">
    <property type="nucleotide sequence ID" value="XM_022605773.1"/>
</dbReference>
<name>W6MQ36_9ASCO</name>
<dbReference type="GO" id="GO:0006351">
    <property type="term" value="P:DNA-templated transcription"/>
    <property type="evidence" value="ECO:0007669"/>
    <property type="project" value="InterPro"/>
</dbReference>